<keyword evidence="3" id="KW-1185">Reference proteome</keyword>
<evidence type="ECO:0000256" key="1">
    <source>
        <dbReference type="SAM" id="MobiDB-lite"/>
    </source>
</evidence>
<protein>
    <submittedName>
        <fullName evidence="2">Uncharacterized protein</fullName>
    </submittedName>
</protein>
<accession>A0A067S2E8</accession>
<evidence type="ECO:0000313" key="3">
    <source>
        <dbReference type="Proteomes" id="UP000027222"/>
    </source>
</evidence>
<organism evidence="2 3">
    <name type="scientific">Galerina marginata (strain CBS 339.88)</name>
    <dbReference type="NCBI Taxonomy" id="685588"/>
    <lineage>
        <taxon>Eukaryota</taxon>
        <taxon>Fungi</taxon>
        <taxon>Dikarya</taxon>
        <taxon>Basidiomycota</taxon>
        <taxon>Agaricomycotina</taxon>
        <taxon>Agaricomycetes</taxon>
        <taxon>Agaricomycetidae</taxon>
        <taxon>Agaricales</taxon>
        <taxon>Agaricineae</taxon>
        <taxon>Strophariaceae</taxon>
        <taxon>Galerina</taxon>
    </lineage>
</organism>
<proteinExistence type="predicted"/>
<feature type="region of interest" description="Disordered" evidence="1">
    <location>
        <begin position="124"/>
        <end position="191"/>
    </location>
</feature>
<dbReference type="AlphaFoldDB" id="A0A067S2E8"/>
<evidence type="ECO:0000313" key="2">
    <source>
        <dbReference type="EMBL" id="KDR64975.1"/>
    </source>
</evidence>
<sequence>MSYDIGSRSLSRLREILRLYDEESSHRALLIAAMRNHEMNIDRFHMEGRAIIRDMIHRHPLSRVRQLVGDESTILDRLWSEFHQSSFPYTDPTDFPVLFRSNDYYLADFGRVFVNHEFDNVDAGPDYTATLDNEEEEEEDEEEDTPRSVLIDDEAVESDGDGSSDAMVEGMVLDAEDIYTGGDEDILSEEY</sequence>
<feature type="compositionally biased region" description="Acidic residues" evidence="1">
    <location>
        <begin position="132"/>
        <end position="144"/>
    </location>
</feature>
<gene>
    <name evidence="2" type="ORF">GALMADRAFT_149115</name>
</gene>
<dbReference type="EMBL" id="KL142620">
    <property type="protein sequence ID" value="KDR64975.1"/>
    <property type="molecule type" value="Genomic_DNA"/>
</dbReference>
<feature type="compositionally biased region" description="Acidic residues" evidence="1">
    <location>
        <begin position="174"/>
        <end position="191"/>
    </location>
</feature>
<name>A0A067S2E8_GALM3</name>
<dbReference type="HOGENOM" id="CLU_1421495_0_0_1"/>
<reference evidence="3" key="1">
    <citation type="journal article" date="2014" name="Proc. Natl. Acad. Sci. U.S.A.">
        <title>Extensive sampling of basidiomycete genomes demonstrates inadequacy of the white-rot/brown-rot paradigm for wood decay fungi.</title>
        <authorList>
            <person name="Riley R."/>
            <person name="Salamov A.A."/>
            <person name="Brown D.W."/>
            <person name="Nagy L.G."/>
            <person name="Floudas D."/>
            <person name="Held B.W."/>
            <person name="Levasseur A."/>
            <person name="Lombard V."/>
            <person name="Morin E."/>
            <person name="Otillar R."/>
            <person name="Lindquist E.A."/>
            <person name="Sun H."/>
            <person name="LaButti K.M."/>
            <person name="Schmutz J."/>
            <person name="Jabbour D."/>
            <person name="Luo H."/>
            <person name="Baker S.E."/>
            <person name="Pisabarro A.G."/>
            <person name="Walton J.D."/>
            <person name="Blanchette R.A."/>
            <person name="Henrissat B."/>
            <person name="Martin F."/>
            <person name="Cullen D."/>
            <person name="Hibbett D.S."/>
            <person name="Grigoriev I.V."/>
        </authorList>
    </citation>
    <scope>NUCLEOTIDE SEQUENCE [LARGE SCALE GENOMIC DNA]</scope>
    <source>
        <strain evidence="3">CBS 339.88</strain>
    </source>
</reference>
<dbReference type="Proteomes" id="UP000027222">
    <property type="component" value="Unassembled WGS sequence"/>
</dbReference>
<feature type="compositionally biased region" description="Acidic residues" evidence="1">
    <location>
        <begin position="151"/>
        <end position="162"/>
    </location>
</feature>